<comment type="similarity">
    <text evidence="3 7">Belongs to the inositol monophosphatase superfamily.</text>
</comment>
<keyword evidence="9" id="KW-1185">Reference proteome</keyword>
<dbReference type="Proteomes" id="UP001597101">
    <property type="component" value="Unassembled WGS sequence"/>
</dbReference>
<protein>
    <recommendedName>
        <fullName evidence="7">Inositol-1-monophosphatase</fullName>
        <ecNumber evidence="7">3.1.3.25</ecNumber>
    </recommendedName>
</protein>
<evidence type="ECO:0000256" key="4">
    <source>
        <dbReference type="ARBA" id="ARBA00022723"/>
    </source>
</evidence>
<dbReference type="PRINTS" id="PR01959">
    <property type="entry name" value="SBIMPHPHTASE"/>
</dbReference>
<dbReference type="InterPro" id="IPR020550">
    <property type="entry name" value="Inositol_monophosphatase_CS"/>
</dbReference>
<dbReference type="EC" id="3.1.3.25" evidence="7"/>
<dbReference type="PRINTS" id="PR00377">
    <property type="entry name" value="IMPHPHTASES"/>
</dbReference>
<organism evidence="8 9">
    <name type="scientific">Pseudahrensia aquimaris</name>
    <dbReference type="NCBI Taxonomy" id="744461"/>
    <lineage>
        <taxon>Bacteria</taxon>
        <taxon>Pseudomonadati</taxon>
        <taxon>Pseudomonadota</taxon>
        <taxon>Alphaproteobacteria</taxon>
        <taxon>Hyphomicrobiales</taxon>
        <taxon>Ahrensiaceae</taxon>
        <taxon>Pseudahrensia</taxon>
    </lineage>
</organism>
<dbReference type="GO" id="GO:0016787">
    <property type="term" value="F:hydrolase activity"/>
    <property type="evidence" value="ECO:0007669"/>
    <property type="project" value="UniProtKB-KW"/>
</dbReference>
<dbReference type="Gene3D" id="3.30.540.10">
    <property type="entry name" value="Fructose-1,6-Bisphosphatase, subunit A, domain 1"/>
    <property type="match status" value="1"/>
</dbReference>
<dbReference type="InterPro" id="IPR020583">
    <property type="entry name" value="Inositol_monoP_metal-BS"/>
</dbReference>
<dbReference type="PROSITE" id="PS00630">
    <property type="entry name" value="IMP_2"/>
    <property type="match status" value="1"/>
</dbReference>
<dbReference type="SUPFAM" id="SSF56655">
    <property type="entry name" value="Carbohydrate phosphatase"/>
    <property type="match status" value="1"/>
</dbReference>
<evidence type="ECO:0000313" key="9">
    <source>
        <dbReference type="Proteomes" id="UP001597101"/>
    </source>
</evidence>
<dbReference type="PANTHER" id="PTHR20854:SF4">
    <property type="entry name" value="INOSITOL-1-MONOPHOSPHATASE-RELATED"/>
    <property type="match status" value="1"/>
</dbReference>
<dbReference type="InterPro" id="IPR022337">
    <property type="entry name" value="Inositol_monophosphatase_SuhB"/>
</dbReference>
<evidence type="ECO:0000256" key="6">
    <source>
        <dbReference type="ARBA" id="ARBA00022842"/>
    </source>
</evidence>
<comment type="caution">
    <text evidence="8">The sequence shown here is derived from an EMBL/GenBank/DDBJ whole genome shotgun (WGS) entry which is preliminary data.</text>
</comment>
<keyword evidence="6 7" id="KW-0460">Magnesium</keyword>
<evidence type="ECO:0000256" key="2">
    <source>
        <dbReference type="ARBA" id="ARBA00001946"/>
    </source>
</evidence>
<gene>
    <name evidence="8" type="ORF">ACFQ14_01870</name>
</gene>
<evidence type="ECO:0000313" key="8">
    <source>
        <dbReference type="EMBL" id="MFD0915145.1"/>
    </source>
</evidence>
<evidence type="ECO:0000256" key="7">
    <source>
        <dbReference type="RuleBase" id="RU364068"/>
    </source>
</evidence>
<proteinExistence type="inferred from homology"/>
<reference evidence="9" key="1">
    <citation type="journal article" date="2019" name="Int. J. Syst. Evol. Microbiol.">
        <title>The Global Catalogue of Microorganisms (GCM) 10K type strain sequencing project: providing services to taxonomists for standard genome sequencing and annotation.</title>
        <authorList>
            <consortium name="The Broad Institute Genomics Platform"/>
            <consortium name="The Broad Institute Genome Sequencing Center for Infectious Disease"/>
            <person name="Wu L."/>
            <person name="Ma J."/>
        </authorList>
    </citation>
    <scope>NUCLEOTIDE SEQUENCE [LARGE SCALE GENOMIC DNA]</scope>
    <source>
        <strain evidence="9">CCUG 60023</strain>
    </source>
</reference>
<evidence type="ECO:0000256" key="3">
    <source>
        <dbReference type="ARBA" id="ARBA00009759"/>
    </source>
</evidence>
<comment type="catalytic activity">
    <reaction evidence="1 7">
        <text>a myo-inositol phosphate + H2O = myo-inositol + phosphate</text>
        <dbReference type="Rhea" id="RHEA:24056"/>
        <dbReference type="ChEBI" id="CHEBI:15377"/>
        <dbReference type="ChEBI" id="CHEBI:17268"/>
        <dbReference type="ChEBI" id="CHEBI:43474"/>
        <dbReference type="ChEBI" id="CHEBI:84139"/>
        <dbReference type="EC" id="3.1.3.25"/>
    </reaction>
</comment>
<dbReference type="PANTHER" id="PTHR20854">
    <property type="entry name" value="INOSITOL MONOPHOSPHATASE"/>
    <property type="match status" value="1"/>
</dbReference>
<evidence type="ECO:0000256" key="5">
    <source>
        <dbReference type="ARBA" id="ARBA00022801"/>
    </source>
</evidence>
<name>A0ABW3FA51_9HYPH</name>
<keyword evidence="4 7" id="KW-0479">Metal-binding</keyword>
<accession>A0ABW3FA51</accession>
<keyword evidence="5 7" id="KW-0378">Hydrolase</keyword>
<dbReference type="RefSeq" id="WP_377210995.1">
    <property type="nucleotide sequence ID" value="NZ_JBHTJV010000002.1"/>
</dbReference>
<dbReference type="Gene3D" id="3.40.190.80">
    <property type="match status" value="1"/>
</dbReference>
<dbReference type="PROSITE" id="PS00629">
    <property type="entry name" value="IMP_1"/>
    <property type="match status" value="1"/>
</dbReference>
<sequence length="262" mass="28748">MARSALMNIMVQAASKAGRGLTRDFNEVENLQVSKKGPADFVTQADIKAEKTIRQELEKARPGYSFLMEEAGEISRKSDYRWIIDPLDGTMNFLHSIPHFAVSIALEHDGALVAGVIYNPITEELFTAEKGRGAFFNDRRMRVAARKDLAECVVVTGIPALNKTGHPHTNRVQKDLMMQLAGLRASGSAALNLAWLAAGRYDGYTETGLEAWDVAAGMLMVREAGGYVSEPDPKASIYETGRIIAGNEFVHAKLREIVHTKA</sequence>
<evidence type="ECO:0000256" key="1">
    <source>
        <dbReference type="ARBA" id="ARBA00001033"/>
    </source>
</evidence>
<dbReference type="EMBL" id="JBHTJV010000002">
    <property type="protein sequence ID" value="MFD0915145.1"/>
    <property type="molecule type" value="Genomic_DNA"/>
</dbReference>
<dbReference type="InterPro" id="IPR033942">
    <property type="entry name" value="IMPase"/>
</dbReference>
<dbReference type="CDD" id="cd01639">
    <property type="entry name" value="IMPase"/>
    <property type="match status" value="1"/>
</dbReference>
<dbReference type="InterPro" id="IPR000760">
    <property type="entry name" value="Inositol_monophosphatase-like"/>
</dbReference>
<comment type="cofactor">
    <cofactor evidence="2 7">
        <name>Mg(2+)</name>
        <dbReference type="ChEBI" id="CHEBI:18420"/>
    </cofactor>
</comment>
<dbReference type="Pfam" id="PF00459">
    <property type="entry name" value="Inositol_P"/>
    <property type="match status" value="1"/>
</dbReference>